<dbReference type="Gene3D" id="1.25.40.390">
    <property type="match status" value="1"/>
</dbReference>
<keyword evidence="4" id="KW-0472">Membrane</keyword>
<evidence type="ECO:0000256" key="2">
    <source>
        <dbReference type="ARBA" id="ARBA00006275"/>
    </source>
</evidence>
<dbReference type="Proteomes" id="UP000435036">
    <property type="component" value="Unassembled WGS sequence"/>
</dbReference>
<dbReference type="RefSeq" id="WP_160369031.1">
    <property type="nucleotide sequence ID" value="NZ_WSQA01000006.1"/>
</dbReference>
<evidence type="ECO:0000259" key="6">
    <source>
        <dbReference type="Pfam" id="PF07980"/>
    </source>
</evidence>
<feature type="domain" description="RagB/SusD" evidence="6">
    <location>
        <begin position="325"/>
        <end position="505"/>
    </location>
</feature>
<comment type="similarity">
    <text evidence="2">Belongs to the SusD family.</text>
</comment>
<dbReference type="SUPFAM" id="SSF48452">
    <property type="entry name" value="TPR-like"/>
    <property type="match status" value="1"/>
</dbReference>
<dbReference type="PROSITE" id="PS51257">
    <property type="entry name" value="PROKAR_LIPOPROTEIN"/>
    <property type="match status" value="1"/>
</dbReference>
<accession>A0A6N8KXU4</accession>
<comment type="caution">
    <text evidence="8">The sequence shown here is derived from an EMBL/GenBank/DDBJ whole genome shotgun (WGS) entry which is preliminary data.</text>
</comment>
<keyword evidence="5" id="KW-0998">Cell outer membrane</keyword>
<evidence type="ECO:0000256" key="4">
    <source>
        <dbReference type="ARBA" id="ARBA00023136"/>
    </source>
</evidence>
<dbReference type="Pfam" id="PF14322">
    <property type="entry name" value="SusD-like_3"/>
    <property type="match status" value="1"/>
</dbReference>
<dbReference type="GO" id="GO:0009279">
    <property type="term" value="C:cell outer membrane"/>
    <property type="evidence" value="ECO:0007669"/>
    <property type="project" value="UniProtKB-SubCell"/>
</dbReference>
<evidence type="ECO:0000256" key="3">
    <source>
        <dbReference type="ARBA" id="ARBA00022729"/>
    </source>
</evidence>
<reference evidence="8 9" key="1">
    <citation type="submission" date="2019-12" db="EMBL/GenBank/DDBJ databases">
        <authorList>
            <person name="Dong K."/>
        </authorList>
    </citation>
    <scope>NUCLEOTIDE SEQUENCE [LARGE SCALE GENOMIC DNA]</scope>
    <source>
        <strain evidence="8 9">JCM 31225</strain>
    </source>
</reference>
<keyword evidence="9" id="KW-1185">Reference proteome</keyword>
<evidence type="ECO:0000256" key="5">
    <source>
        <dbReference type="ARBA" id="ARBA00023237"/>
    </source>
</evidence>
<dbReference type="InterPro" id="IPR033985">
    <property type="entry name" value="SusD-like_N"/>
</dbReference>
<evidence type="ECO:0000259" key="7">
    <source>
        <dbReference type="Pfam" id="PF14322"/>
    </source>
</evidence>
<keyword evidence="3" id="KW-0732">Signal</keyword>
<gene>
    <name evidence="8" type="ORF">GQF63_09695</name>
</gene>
<dbReference type="AlphaFoldDB" id="A0A6N8KXU4"/>
<comment type="subcellular location">
    <subcellularLocation>
        <location evidence="1">Cell outer membrane</location>
    </subcellularLocation>
</comment>
<dbReference type="InterPro" id="IPR012944">
    <property type="entry name" value="SusD_RagB_dom"/>
</dbReference>
<sequence>MKKIFLFLIGGTLFFSCSKKLDVPPPNNITDEQIQELLRSGDAATINTILGGMANNMPRLINGSGNAGFGASDIRYFDVQGLDVMRNLEANDIVFSDQALTIFGGDEYRFLDFTSESTNKNAPYWNYCWNAINTANKLLKYLDDETVGTNTKLMEFKARGLILRGYAFHYLMENYQDAYLQGGKAKLGMPLYDTHLPIQESKARSTSDETYAFIKTDLEKAVQLLKDAGINSTTTKNDFDVDVANFILTRVYVWTGDWAKAIASSSEVLKNYPTLMGQSVYGATNDGTQASPEMRPEKNGFLNNDVNPEVIMGFPLGDALVTHNAWMNPFVENQGGNARGYQRIDERLYSKISDNDFRKKNWMADDWGDYTYPTNNDKKFIPAYTNLKFAATHGLGSNEKKNVGRVTAYYFRSAEALLMKAEAQAQSNDAAGAKATLNILLAARTKAGAPTLTCDNYPSMAGLTPLQMVQLQTRIELWGEGGREYYNNKRWNIPVNRSGSANHVDKSQYPVSKMTLKIPLDEMMYNDKMVQN</sequence>
<dbReference type="InterPro" id="IPR011990">
    <property type="entry name" value="TPR-like_helical_dom_sf"/>
</dbReference>
<protein>
    <submittedName>
        <fullName evidence="8">RagB/SusD family nutrient uptake outer membrane protein</fullName>
    </submittedName>
</protein>
<dbReference type="EMBL" id="WSQA01000006">
    <property type="protein sequence ID" value="MVZ62293.1"/>
    <property type="molecule type" value="Genomic_DNA"/>
</dbReference>
<dbReference type="Pfam" id="PF07980">
    <property type="entry name" value="SusD_RagB"/>
    <property type="match status" value="1"/>
</dbReference>
<name>A0A6N8KXU4_9SPHI</name>
<evidence type="ECO:0000313" key="8">
    <source>
        <dbReference type="EMBL" id="MVZ62293.1"/>
    </source>
</evidence>
<evidence type="ECO:0000256" key="1">
    <source>
        <dbReference type="ARBA" id="ARBA00004442"/>
    </source>
</evidence>
<dbReference type="OrthoDB" id="630434at2"/>
<organism evidence="8 9">
    <name type="scientific">Sphingobacterium humi</name>
    <dbReference type="NCBI Taxonomy" id="1796905"/>
    <lineage>
        <taxon>Bacteria</taxon>
        <taxon>Pseudomonadati</taxon>
        <taxon>Bacteroidota</taxon>
        <taxon>Sphingobacteriia</taxon>
        <taxon>Sphingobacteriales</taxon>
        <taxon>Sphingobacteriaceae</taxon>
        <taxon>Sphingobacterium</taxon>
    </lineage>
</organism>
<feature type="domain" description="SusD-like N-terminal" evidence="7">
    <location>
        <begin position="118"/>
        <end position="229"/>
    </location>
</feature>
<evidence type="ECO:0000313" key="9">
    <source>
        <dbReference type="Proteomes" id="UP000435036"/>
    </source>
</evidence>
<proteinExistence type="inferred from homology"/>